<dbReference type="PANTHER" id="PTHR21039">
    <property type="entry name" value="HISTIDINOL PHOSPHATASE-RELATED"/>
    <property type="match status" value="1"/>
</dbReference>
<feature type="domain" description="PHP" evidence="9">
    <location>
        <begin position="5"/>
        <end position="224"/>
    </location>
</feature>
<dbReference type="Pfam" id="PF02811">
    <property type="entry name" value="PHP"/>
    <property type="match status" value="1"/>
</dbReference>
<comment type="similarity">
    <text evidence="2 8">Belongs to the PHP hydrolase family. HisK subfamily.</text>
</comment>
<reference evidence="11" key="3">
    <citation type="submission" date="2025-08" db="UniProtKB">
        <authorList>
            <consortium name="RefSeq"/>
        </authorList>
    </citation>
    <scope>IDENTIFICATION</scope>
    <source>
        <strain evidence="11">CBS 342.82</strain>
    </source>
</reference>
<dbReference type="Proteomes" id="UP000504637">
    <property type="component" value="Unplaced"/>
</dbReference>
<proteinExistence type="inferred from homology"/>
<comment type="catalytic activity">
    <reaction evidence="7 8">
        <text>L-histidinol phosphate + H2O = L-histidinol + phosphate</text>
        <dbReference type="Rhea" id="RHEA:14465"/>
        <dbReference type="ChEBI" id="CHEBI:15377"/>
        <dbReference type="ChEBI" id="CHEBI:43474"/>
        <dbReference type="ChEBI" id="CHEBI:57699"/>
        <dbReference type="ChEBI" id="CHEBI:57980"/>
        <dbReference type="EC" id="3.1.3.15"/>
    </reaction>
</comment>
<dbReference type="GO" id="GO:0005737">
    <property type="term" value="C:cytoplasm"/>
    <property type="evidence" value="ECO:0007669"/>
    <property type="project" value="TreeGrafter"/>
</dbReference>
<dbReference type="GO" id="GO:0004401">
    <property type="term" value="F:histidinol-phosphatase activity"/>
    <property type="evidence" value="ECO:0007669"/>
    <property type="project" value="UniProtKB-UniRule"/>
</dbReference>
<reference evidence="11" key="1">
    <citation type="submission" date="2020-01" db="EMBL/GenBank/DDBJ databases">
        <authorList>
            <consortium name="DOE Joint Genome Institute"/>
            <person name="Haridas S."/>
            <person name="Albert R."/>
            <person name="Binder M."/>
            <person name="Bloem J."/>
            <person name="Labutti K."/>
            <person name="Salamov A."/>
            <person name="Andreopoulos B."/>
            <person name="Baker S.E."/>
            <person name="Barry K."/>
            <person name="Bills G."/>
            <person name="Bluhm B.H."/>
            <person name="Cannon C."/>
            <person name="Castanera R."/>
            <person name="Culley D.E."/>
            <person name="Daum C."/>
            <person name="Ezra D."/>
            <person name="Gonzalez J.B."/>
            <person name="Henrissat B."/>
            <person name="Kuo A."/>
            <person name="Liang C."/>
            <person name="Lipzen A."/>
            <person name="Lutzoni F."/>
            <person name="Magnuson J."/>
            <person name="Mondo S."/>
            <person name="Nolan M."/>
            <person name="Ohm R."/>
            <person name="Pangilinan J."/>
            <person name="Park H.-J."/>
            <person name="Ramirez L."/>
            <person name="Alfaro M."/>
            <person name="Sun H."/>
            <person name="Tritt A."/>
            <person name="Yoshinaga Y."/>
            <person name="Zwiers L.-H."/>
            <person name="Turgeon B.G."/>
            <person name="Goodwin S.B."/>
            <person name="Spatafora J.W."/>
            <person name="Crous P.W."/>
            <person name="Grigoriev I.V."/>
        </authorList>
    </citation>
    <scope>NUCLEOTIDE SEQUENCE</scope>
    <source>
        <strain evidence="11">CBS 342.82</strain>
    </source>
</reference>
<comment type="pathway">
    <text evidence="1 8">Amino-acid biosynthesis; L-histidine biosynthesis; L-histidine from 5-phospho-alpha-D-ribose 1-diphosphate: step 8/9.</text>
</comment>
<evidence type="ECO:0000313" key="10">
    <source>
        <dbReference type="Proteomes" id="UP000504637"/>
    </source>
</evidence>
<evidence type="ECO:0000256" key="1">
    <source>
        <dbReference type="ARBA" id="ARBA00004970"/>
    </source>
</evidence>
<dbReference type="GO" id="GO:0000105">
    <property type="term" value="P:L-histidine biosynthetic process"/>
    <property type="evidence" value="ECO:0007669"/>
    <property type="project" value="UniProtKB-UniRule"/>
</dbReference>
<name>A0A6J3M9D5_9PEZI</name>
<evidence type="ECO:0000256" key="5">
    <source>
        <dbReference type="ARBA" id="ARBA00022801"/>
    </source>
</evidence>
<dbReference type="EC" id="3.1.3.15" evidence="3 8"/>
<evidence type="ECO:0000256" key="2">
    <source>
        <dbReference type="ARBA" id="ARBA00009152"/>
    </source>
</evidence>
<dbReference type="RefSeq" id="XP_033461697.1">
    <property type="nucleotide sequence ID" value="XM_033604567.1"/>
</dbReference>
<evidence type="ECO:0000259" key="9">
    <source>
        <dbReference type="Pfam" id="PF02811"/>
    </source>
</evidence>
<accession>A0A6J3M9D5</accession>
<dbReference type="InterPro" id="IPR010140">
    <property type="entry name" value="Histidinol_P_phosphatase_HisJ"/>
</dbReference>
<dbReference type="PANTHER" id="PTHR21039:SF0">
    <property type="entry name" value="HISTIDINOL-PHOSPHATASE"/>
    <property type="match status" value="1"/>
</dbReference>
<dbReference type="InterPro" id="IPR004013">
    <property type="entry name" value="PHP_dom"/>
</dbReference>
<dbReference type="InterPro" id="IPR016195">
    <property type="entry name" value="Pol/histidinol_Pase-like"/>
</dbReference>
<dbReference type="UniPathway" id="UPA00031">
    <property type="reaction ID" value="UER00013"/>
</dbReference>
<gene>
    <name evidence="11" type="ORF">K489DRAFT_379098</name>
</gene>
<sequence length="259" mass="28953">MPFSHHSHSGQFCAHATHTLEEMILSAIDNSLTTFCLTEHMPRSSRDLYPEEAASGASEASLTRLYDDFIREASRLRQTHGSRINLFLGFECEWISAGDSLARAQQLLERYGARSNPAAPGLDLFVGSVHHVHGIPIDYDHEMYASAVARSGGSEEKLFCDYFDAQEAMLAALKPPVVGHLDLIRLKSAEPDGSLRRWESVWGRVRRNLELVRSYGGVLEVNTSGLRKGLKEAYPMGEICEVSLISFSFWTRSLLSYFP</sequence>
<dbReference type="NCBIfam" id="TIGR01856">
    <property type="entry name" value="hisJ_fam"/>
    <property type="match status" value="1"/>
</dbReference>
<evidence type="ECO:0000256" key="8">
    <source>
        <dbReference type="RuleBase" id="RU366003"/>
    </source>
</evidence>
<evidence type="ECO:0000256" key="6">
    <source>
        <dbReference type="ARBA" id="ARBA00023102"/>
    </source>
</evidence>
<dbReference type="Gene3D" id="3.20.20.140">
    <property type="entry name" value="Metal-dependent hydrolases"/>
    <property type="match status" value="1"/>
</dbReference>
<evidence type="ECO:0000256" key="3">
    <source>
        <dbReference type="ARBA" id="ARBA00013085"/>
    </source>
</evidence>
<reference evidence="11" key="2">
    <citation type="submission" date="2020-04" db="EMBL/GenBank/DDBJ databases">
        <authorList>
            <consortium name="NCBI Genome Project"/>
        </authorList>
    </citation>
    <scope>NUCLEOTIDE SEQUENCE</scope>
    <source>
        <strain evidence="11">CBS 342.82</strain>
    </source>
</reference>
<keyword evidence="6 8" id="KW-0368">Histidine biosynthesis</keyword>
<evidence type="ECO:0000313" key="11">
    <source>
        <dbReference type="RefSeq" id="XP_033461697.1"/>
    </source>
</evidence>
<evidence type="ECO:0000256" key="7">
    <source>
        <dbReference type="ARBA" id="ARBA00049158"/>
    </source>
</evidence>
<keyword evidence="5 8" id="KW-0378">Hydrolase</keyword>
<keyword evidence="4 8" id="KW-0028">Amino-acid biosynthesis</keyword>
<keyword evidence="10" id="KW-1185">Reference proteome</keyword>
<dbReference type="OrthoDB" id="5957391at2759"/>
<dbReference type="AlphaFoldDB" id="A0A6J3M9D5"/>
<protein>
    <recommendedName>
        <fullName evidence="3 8">Histidinol-phosphatase</fullName>
        <shortName evidence="8">HolPase</shortName>
        <ecNumber evidence="3 8">3.1.3.15</ecNumber>
    </recommendedName>
</protein>
<organism evidence="11">
    <name type="scientific">Dissoconium aciculare CBS 342.82</name>
    <dbReference type="NCBI Taxonomy" id="1314786"/>
    <lineage>
        <taxon>Eukaryota</taxon>
        <taxon>Fungi</taxon>
        <taxon>Dikarya</taxon>
        <taxon>Ascomycota</taxon>
        <taxon>Pezizomycotina</taxon>
        <taxon>Dothideomycetes</taxon>
        <taxon>Dothideomycetidae</taxon>
        <taxon>Mycosphaerellales</taxon>
        <taxon>Dissoconiaceae</taxon>
        <taxon>Dissoconium</taxon>
    </lineage>
</organism>
<dbReference type="GeneID" id="54362367"/>
<dbReference type="SUPFAM" id="SSF89550">
    <property type="entry name" value="PHP domain-like"/>
    <property type="match status" value="1"/>
</dbReference>
<evidence type="ECO:0000256" key="4">
    <source>
        <dbReference type="ARBA" id="ARBA00022605"/>
    </source>
</evidence>